<accession>A0ABX0WC38</accession>
<dbReference type="InterPro" id="IPR052350">
    <property type="entry name" value="Metallo-dep_Lactonases"/>
</dbReference>
<evidence type="ECO:0000313" key="4">
    <source>
        <dbReference type="Proteomes" id="UP001429564"/>
    </source>
</evidence>
<organism evidence="3 4">
    <name type="scientific">Parasedimentitalea denitrificans</name>
    <dbReference type="NCBI Taxonomy" id="2211118"/>
    <lineage>
        <taxon>Bacteria</taxon>
        <taxon>Pseudomonadati</taxon>
        <taxon>Pseudomonadota</taxon>
        <taxon>Alphaproteobacteria</taxon>
        <taxon>Rhodobacterales</taxon>
        <taxon>Paracoccaceae</taxon>
        <taxon>Parasedimentitalea</taxon>
    </lineage>
</organism>
<dbReference type="EMBL" id="QHLQ01000033">
    <property type="protein sequence ID" value="NIZ63265.1"/>
    <property type="molecule type" value="Genomic_DNA"/>
</dbReference>
<evidence type="ECO:0000313" key="3">
    <source>
        <dbReference type="EMBL" id="NIZ63265.1"/>
    </source>
</evidence>
<dbReference type="RefSeq" id="WP_167685857.1">
    <property type="nucleotide sequence ID" value="NZ_QHLQ01000033.1"/>
</dbReference>
<gene>
    <name evidence="3" type="ORF">DL239_20060</name>
</gene>
<protein>
    <submittedName>
        <fullName evidence="3">Amidohydrolase</fullName>
    </submittedName>
</protein>
<dbReference type="SUPFAM" id="SSF51556">
    <property type="entry name" value="Metallo-dependent hydrolases"/>
    <property type="match status" value="1"/>
</dbReference>
<dbReference type="Proteomes" id="UP001429564">
    <property type="component" value="Unassembled WGS sequence"/>
</dbReference>
<feature type="domain" description="Amidohydrolase-related" evidence="2">
    <location>
        <begin position="7"/>
        <end position="280"/>
    </location>
</feature>
<dbReference type="PANTHER" id="PTHR43569:SF2">
    <property type="entry name" value="AMIDOHYDROLASE-RELATED DOMAIN-CONTAINING PROTEIN"/>
    <property type="match status" value="1"/>
</dbReference>
<proteinExistence type="inferred from homology"/>
<sequence length="284" mass="31197">MVEPVKIDAHQHFWQISRGDYDWMTDDVADIRHDILPPDLSSLIDLHGITGTVVVQAAATVAETEFLLGLAEQTSFIKGVVGWVDLEDADAPQTLDRLMQSNEFKGVRPMLQDIEDTNWISRPRVMANLAALAERGLRLDALVVPRHLKVLAQVAKELPELSIVIDHCAKPVIADGANAGDAWRDGMARLAELPNLMCKISGLANEAGPGWGTEQLQPVVDHVLRQFGADRVMWGSDWPVLNLVGDYDVWRAVSAQLLQGCSEQDRAAIYGGTAVKFYGLEIGE</sequence>
<dbReference type="InterPro" id="IPR032466">
    <property type="entry name" value="Metal_Hydrolase"/>
</dbReference>
<keyword evidence="4" id="KW-1185">Reference proteome</keyword>
<comment type="similarity">
    <text evidence="1">Belongs to the metallo-dependent hydrolases superfamily.</text>
</comment>
<comment type="caution">
    <text evidence="3">The sequence shown here is derived from an EMBL/GenBank/DDBJ whole genome shotgun (WGS) entry which is preliminary data.</text>
</comment>
<reference evidence="3 4" key="1">
    <citation type="submission" date="2018-05" db="EMBL/GenBank/DDBJ databases">
        <authorList>
            <person name="Zhang Y.-J."/>
        </authorList>
    </citation>
    <scope>NUCLEOTIDE SEQUENCE [LARGE SCALE GENOMIC DNA]</scope>
    <source>
        <strain evidence="3 4">CY04</strain>
    </source>
</reference>
<name>A0ABX0WC38_9RHOB</name>
<dbReference type="Pfam" id="PF04909">
    <property type="entry name" value="Amidohydro_2"/>
    <property type="match status" value="1"/>
</dbReference>
<dbReference type="InterPro" id="IPR006680">
    <property type="entry name" value="Amidohydro-rel"/>
</dbReference>
<dbReference type="PANTHER" id="PTHR43569">
    <property type="entry name" value="AMIDOHYDROLASE"/>
    <property type="match status" value="1"/>
</dbReference>
<evidence type="ECO:0000259" key="2">
    <source>
        <dbReference type="Pfam" id="PF04909"/>
    </source>
</evidence>
<dbReference type="Gene3D" id="3.20.20.140">
    <property type="entry name" value="Metal-dependent hydrolases"/>
    <property type="match status" value="1"/>
</dbReference>
<evidence type="ECO:0000256" key="1">
    <source>
        <dbReference type="ARBA" id="ARBA00038310"/>
    </source>
</evidence>